<dbReference type="EMBL" id="CP013235">
    <property type="protein sequence ID" value="AMP11394.1"/>
    <property type="molecule type" value="Genomic_DNA"/>
</dbReference>
<dbReference type="AlphaFoldDB" id="A0A127QN02"/>
<keyword evidence="2" id="KW-1185">Reference proteome</keyword>
<evidence type="ECO:0000313" key="1">
    <source>
        <dbReference type="EMBL" id="AMP11394.1"/>
    </source>
</evidence>
<dbReference type="Proteomes" id="UP000071778">
    <property type="component" value="Chromosome"/>
</dbReference>
<dbReference type="PATRIC" id="fig|279058.17.peg.4017"/>
<gene>
    <name evidence="1" type="ORF">CAter282_3711</name>
</gene>
<dbReference type="RefSeq" id="WP_164840462.1">
    <property type="nucleotide sequence ID" value="NZ_CP013233.1"/>
</dbReference>
<name>A0A127QN02_9BURK</name>
<evidence type="ECO:0008006" key="3">
    <source>
        <dbReference type="Google" id="ProtNLM"/>
    </source>
</evidence>
<organism evidence="1 2">
    <name type="scientific">Collimonas arenae</name>
    <dbReference type="NCBI Taxonomy" id="279058"/>
    <lineage>
        <taxon>Bacteria</taxon>
        <taxon>Pseudomonadati</taxon>
        <taxon>Pseudomonadota</taxon>
        <taxon>Betaproteobacteria</taxon>
        <taxon>Burkholderiales</taxon>
        <taxon>Oxalobacteraceae</taxon>
        <taxon>Collimonas</taxon>
    </lineage>
</organism>
<proteinExistence type="predicted"/>
<evidence type="ECO:0000313" key="2">
    <source>
        <dbReference type="Proteomes" id="UP000071778"/>
    </source>
</evidence>
<reference evidence="1 2" key="1">
    <citation type="submission" date="2015-11" db="EMBL/GenBank/DDBJ databases">
        <title>Exploring the genomic traits of fungus-feeding bacterial genus Collimonas.</title>
        <authorList>
            <person name="Song C."/>
            <person name="Schmidt R."/>
            <person name="de Jager V."/>
            <person name="Krzyzanowska D."/>
            <person name="Jongedijk E."/>
            <person name="Cankar K."/>
            <person name="Beekwilder J."/>
            <person name="van Veen A."/>
            <person name="de Boer W."/>
            <person name="van Veen J.A."/>
            <person name="Garbeva P."/>
        </authorList>
    </citation>
    <scope>NUCLEOTIDE SEQUENCE [LARGE SCALE GENOMIC DNA]</scope>
    <source>
        <strain evidence="1 2">Ter282</strain>
    </source>
</reference>
<accession>A0A127QN02</accession>
<protein>
    <recommendedName>
        <fullName evidence="3">Outer membrane autotransporter barrel domain protein</fullName>
    </recommendedName>
</protein>
<sequence length="46" mass="4983">MGGGLATKVAKNFSLYSNATYQFALNNAEGQKRDGINATVGLRFTW</sequence>